<dbReference type="PATRIC" id="fig|907348.3.peg.733"/>
<evidence type="ECO:0000259" key="1">
    <source>
        <dbReference type="PROSITE" id="PS50943"/>
    </source>
</evidence>
<dbReference type="PROSITE" id="PS50943">
    <property type="entry name" value="HTH_CROC1"/>
    <property type="match status" value="1"/>
</dbReference>
<dbReference type="eggNOG" id="ENOG5032KMX">
    <property type="taxonomic scope" value="Bacteria"/>
</dbReference>
<dbReference type="GO" id="GO:0003677">
    <property type="term" value="F:DNA binding"/>
    <property type="evidence" value="ECO:0007669"/>
    <property type="project" value="InterPro"/>
</dbReference>
<feature type="domain" description="HTH cro/C1-type" evidence="1">
    <location>
        <begin position="12"/>
        <end position="66"/>
    </location>
</feature>
<dbReference type="Gene3D" id="1.10.260.40">
    <property type="entry name" value="lambda repressor-like DNA-binding domains"/>
    <property type="match status" value="1"/>
</dbReference>
<comment type="caution">
    <text evidence="2">The sequence shown here is derived from an EMBL/GenBank/DDBJ whole genome shotgun (WGS) entry which is preliminary data.</text>
</comment>
<evidence type="ECO:0000313" key="3">
    <source>
        <dbReference type="Proteomes" id="UP000003571"/>
    </source>
</evidence>
<name>H7EIS4_9SPIR</name>
<dbReference type="CDD" id="cd00093">
    <property type="entry name" value="HTH_XRE"/>
    <property type="match status" value="1"/>
</dbReference>
<gene>
    <name evidence="2" type="ORF">TresaDRAFT_2380</name>
</gene>
<accession>H7EIS4</accession>
<protein>
    <submittedName>
        <fullName evidence="2">Helix-turn-helix domain protein</fullName>
    </submittedName>
</protein>
<organism evidence="2 3">
    <name type="scientific">Treponema saccharophilum DSM 2985</name>
    <dbReference type="NCBI Taxonomy" id="907348"/>
    <lineage>
        <taxon>Bacteria</taxon>
        <taxon>Pseudomonadati</taxon>
        <taxon>Spirochaetota</taxon>
        <taxon>Spirochaetia</taxon>
        <taxon>Spirochaetales</taxon>
        <taxon>Treponemataceae</taxon>
        <taxon>Treponema</taxon>
    </lineage>
</organism>
<evidence type="ECO:0000313" key="2">
    <source>
        <dbReference type="EMBL" id="EIC02502.1"/>
    </source>
</evidence>
<dbReference type="SMART" id="SM00530">
    <property type="entry name" value="HTH_XRE"/>
    <property type="match status" value="1"/>
</dbReference>
<dbReference type="SUPFAM" id="SSF47413">
    <property type="entry name" value="lambda repressor-like DNA-binding domains"/>
    <property type="match status" value="1"/>
</dbReference>
<proteinExistence type="predicted"/>
<dbReference type="RefSeq" id="WP_002702979.1">
    <property type="nucleotide sequence ID" value="NZ_AGRW01000038.1"/>
</dbReference>
<dbReference type="InterPro" id="IPR010982">
    <property type="entry name" value="Lambda_DNA-bd_dom_sf"/>
</dbReference>
<dbReference type="Proteomes" id="UP000003571">
    <property type="component" value="Unassembled WGS sequence"/>
</dbReference>
<dbReference type="EMBL" id="AGRW01000038">
    <property type="protein sequence ID" value="EIC02502.1"/>
    <property type="molecule type" value="Genomic_DNA"/>
</dbReference>
<dbReference type="Pfam" id="PF01381">
    <property type="entry name" value="HTH_3"/>
    <property type="match status" value="1"/>
</dbReference>
<dbReference type="InterPro" id="IPR001387">
    <property type="entry name" value="Cro/C1-type_HTH"/>
</dbReference>
<keyword evidence="3" id="KW-1185">Reference proteome</keyword>
<reference evidence="2 3" key="1">
    <citation type="submission" date="2011-09" db="EMBL/GenBank/DDBJ databases">
        <title>The draft genome of Treponema saccharophilum DSM 2985.</title>
        <authorList>
            <consortium name="US DOE Joint Genome Institute (JGI-PGF)"/>
            <person name="Lucas S."/>
            <person name="Copeland A."/>
            <person name="Lapidus A."/>
            <person name="Glavina del Rio T."/>
            <person name="Dalin E."/>
            <person name="Tice H."/>
            <person name="Bruce D."/>
            <person name="Goodwin L."/>
            <person name="Pitluck S."/>
            <person name="Peters L."/>
            <person name="Kyrpides N."/>
            <person name="Mavromatis K."/>
            <person name="Ivanova N."/>
            <person name="Markowitz V."/>
            <person name="Cheng J.-F."/>
            <person name="Hugenholtz P."/>
            <person name="Woyke T."/>
            <person name="Wu D."/>
            <person name="Gronow S."/>
            <person name="Wellnitz S."/>
            <person name="Brambilla E."/>
            <person name="Klenk H.-P."/>
            <person name="Eisen J.A."/>
        </authorList>
    </citation>
    <scope>NUCLEOTIDE SEQUENCE [LARGE SCALE GENOMIC DNA]</scope>
    <source>
        <strain evidence="2 3">DSM 2985</strain>
    </source>
</reference>
<sequence length="111" mass="12548">MEESEQTFSQRLTEEIEYNGMKKSEFARKVGLSLGTLNMYLYRDTIPAADVAVKMAAALNTTTEYLVTGKMPKKRSDWQKAEILSIVDNLGQNQLKCFLEIARSYQCAIGN</sequence>
<dbReference type="OrthoDB" id="361542at2"/>
<dbReference type="AlphaFoldDB" id="H7EIS4"/>